<evidence type="ECO:0000313" key="2">
    <source>
        <dbReference type="EMBL" id="SKA92583.1"/>
    </source>
</evidence>
<feature type="transmembrane region" description="Helical" evidence="1">
    <location>
        <begin position="89"/>
        <end position="107"/>
    </location>
</feature>
<keyword evidence="1" id="KW-1133">Transmembrane helix</keyword>
<dbReference type="EMBL" id="FUYC01000016">
    <property type="protein sequence ID" value="SKA92583.1"/>
    <property type="molecule type" value="Genomic_DNA"/>
</dbReference>
<organism evidence="2 3">
    <name type="scientific">Paucidesulfovibrio gracilis DSM 16080</name>
    <dbReference type="NCBI Taxonomy" id="1121449"/>
    <lineage>
        <taxon>Bacteria</taxon>
        <taxon>Pseudomonadati</taxon>
        <taxon>Thermodesulfobacteriota</taxon>
        <taxon>Desulfovibrionia</taxon>
        <taxon>Desulfovibrionales</taxon>
        <taxon>Desulfovibrionaceae</taxon>
        <taxon>Paucidesulfovibrio</taxon>
    </lineage>
</organism>
<feature type="transmembrane region" description="Helical" evidence="1">
    <location>
        <begin position="6"/>
        <end position="28"/>
    </location>
</feature>
<gene>
    <name evidence="2" type="ORF">SAMN02745704_02425</name>
</gene>
<protein>
    <submittedName>
        <fullName evidence="2">Branched-chain amino acid transport protein</fullName>
    </submittedName>
</protein>
<feature type="transmembrane region" description="Helical" evidence="1">
    <location>
        <begin position="40"/>
        <end position="58"/>
    </location>
</feature>
<evidence type="ECO:0000256" key="1">
    <source>
        <dbReference type="SAM" id="Phobius"/>
    </source>
</evidence>
<keyword evidence="1" id="KW-0472">Membrane</keyword>
<dbReference type="RefSeq" id="WP_078717970.1">
    <property type="nucleotide sequence ID" value="NZ_FUYC01000016.1"/>
</dbReference>
<accession>A0A1T4XT55</accession>
<dbReference type="OrthoDB" id="7870017at2"/>
<proteinExistence type="predicted"/>
<name>A0A1T4XT55_9BACT</name>
<feature type="transmembrane region" description="Helical" evidence="1">
    <location>
        <begin position="64"/>
        <end position="82"/>
    </location>
</feature>
<keyword evidence="1" id="KW-0812">Transmembrane</keyword>
<evidence type="ECO:0000313" key="3">
    <source>
        <dbReference type="Proteomes" id="UP000190027"/>
    </source>
</evidence>
<keyword evidence="3" id="KW-1185">Reference proteome</keyword>
<dbReference type="Proteomes" id="UP000190027">
    <property type="component" value="Unassembled WGS sequence"/>
</dbReference>
<dbReference type="AlphaFoldDB" id="A0A1T4XT55"/>
<dbReference type="InterPro" id="IPR008407">
    <property type="entry name" value="Brnchd-chn_aa_trnsp_AzlD"/>
</dbReference>
<sequence>MDEQTLFLTIVGMALVTYIPRALPVLALSSRSLSPGLRRFLSYVPVAVLSALLVPSLLAPDAKLDVSGTNVFLWVSLILLPFCIRTRSFFGTVALGMGLVALARWGFGI</sequence>
<dbReference type="STRING" id="1121449.SAMN02745704_02425"/>
<dbReference type="Pfam" id="PF05437">
    <property type="entry name" value="AzlD"/>
    <property type="match status" value="1"/>
</dbReference>
<reference evidence="2 3" key="1">
    <citation type="submission" date="2017-02" db="EMBL/GenBank/DDBJ databases">
        <authorList>
            <person name="Peterson S.W."/>
        </authorList>
    </citation>
    <scope>NUCLEOTIDE SEQUENCE [LARGE SCALE GENOMIC DNA]</scope>
    <source>
        <strain evidence="2 3">DSM 16080</strain>
    </source>
</reference>